<evidence type="ECO:0000256" key="2">
    <source>
        <dbReference type="ARBA" id="ARBA00022833"/>
    </source>
</evidence>
<dbReference type="Proteomes" id="UP000248349">
    <property type="component" value="Unassembled WGS sequence"/>
</dbReference>
<sequence>MEGGPTHIHVCSTCGATFQRAGHLSRHELRHIGERPFGCSICDLKFARRNRQEPKYWGKEGNNPRDPIHDTEDCFPASRTSASHANDQTMLESCDPPEPATFPSLSTNYPVHHSLFTLADASLETTLQPNQCIAQTNMVRPDVCDEQQSNMEFRWQRNHNNATTQGTRLWDDLNLFSPLYQCHLPNLSMGFFPNQMANLNYEDRCLGQPIDQELELQNHGVPPWSTKGSAHTTQSRPPVPSFCDARSSPDPHEGQGLLFNDFLRKVWTGRSRRHGLEDSSCHLQAHTGAQNQSEGKSIYSPLMGAFCFPRPDCEGGSSVWEAEDLGHVQPLPIETYNRILGTFRTLNKDNGYHMPFAAGEFPSLAACSAFMQLYFENFNFIFPMLHQPTFDPSHILQEFLRRAINLTSIASLRLIGQMSLDREEISQKLGKHGYILKLVDSQYMLYFDLPPTIPTDLLRLRMPNVESLWHAPTAESWNDCANKLGEHRSQDMRDELEYLYKNLEPRRGLDDFAILLLMMAVFRQTVHYSRDCNSDQGSIYHSLTSPRQALNYASERTSETFPGVKYLQALCPERSDAQRSSYLRSVVIHHYHCMRILLLVPLRELFCYCGYRVTSVDIVYSKRRLRSWISQNDTEARLVALHASRLFGYIRNSNMYGYYEGRALMIACLALWIYSENSVQDSNNNNHLDISGQKKQTPGIPIRLDGQLDEDIKEDWLQGRPNMRPYLTGVGSLLDTKGTSRLVNEGARILCTSTIWPMCETCGKSLKLFYRLRCGTDP</sequence>
<evidence type="ECO:0000313" key="9">
    <source>
        <dbReference type="EMBL" id="PYH50082.1"/>
    </source>
</evidence>
<keyword evidence="3" id="KW-0805">Transcription regulation</keyword>
<proteinExistence type="predicted"/>
<gene>
    <name evidence="9" type="ORF">BP01DRAFT_362086</name>
</gene>
<name>A0A319AVI0_9EURO</name>
<evidence type="ECO:0000256" key="5">
    <source>
        <dbReference type="ARBA" id="ARBA00023242"/>
    </source>
</evidence>
<feature type="compositionally biased region" description="Polar residues" evidence="7">
    <location>
        <begin position="226"/>
        <end position="236"/>
    </location>
</feature>
<dbReference type="AlphaFoldDB" id="A0A319AVI0"/>
<dbReference type="PROSITE" id="PS50157">
    <property type="entry name" value="ZINC_FINGER_C2H2_2"/>
    <property type="match status" value="1"/>
</dbReference>
<evidence type="ECO:0000256" key="7">
    <source>
        <dbReference type="SAM" id="MobiDB-lite"/>
    </source>
</evidence>
<feature type="region of interest" description="Disordered" evidence="7">
    <location>
        <begin position="218"/>
        <end position="256"/>
    </location>
</feature>
<feature type="compositionally biased region" description="Polar residues" evidence="7">
    <location>
        <begin position="78"/>
        <end position="91"/>
    </location>
</feature>
<evidence type="ECO:0000256" key="6">
    <source>
        <dbReference type="PROSITE-ProRule" id="PRU00042"/>
    </source>
</evidence>
<dbReference type="GeneID" id="37077434"/>
<organism evidence="9 10">
    <name type="scientific">Aspergillus saccharolyticus JOP 1030-1</name>
    <dbReference type="NCBI Taxonomy" id="1450539"/>
    <lineage>
        <taxon>Eukaryota</taxon>
        <taxon>Fungi</taxon>
        <taxon>Dikarya</taxon>
        <taxon>Ascomycota</taxon>
        <taxon>Pezizomycotina</taxon>
        <taxon>Eurotiomycetes</taxon>
        <taxon>Eurotiomycetidae</taxon>
        <taxon>Eurotiales</taxon>
        <taxon>Aspergillaceae</taxon>
        <taxon>Aspergillus</taxon>
        <taxon>Aspergillus subgen. Circumdati</taxon>
    </lineage>
</organism>
<keyword evidence="6" id="KW-0863">Zinc-finger</keyword>
<dbReference type="EMBL" id="KZ821218">
    <property type="protein sequence ID" value="PYH50082.1"/>
    <property type="molecule type" value="Genomic_DNA"/>
</dbReference>
<dbReference type="GO" id="GO:0008270">
    <property type="term" value="F:zinc ion binding"/>
    <property type="evidence" value="ECO:0007669"/>
    <property type="project" value="UniProtKB-KW"/>
</dbReference>
<feature type="region of interest" description="Disordered" evidence="7">
    <location>
        <begin position="55"/>
        <end position="97"/>
    </location>
</feature>
<dbReference type="PANTHER" id="PTHR47660">
    <property type="entry name" value="TRANSCRIPTION FACTOR WITH C2H2 AND ZN(2)-CYS(6) DNA BINDING DOMAIN (EUROFUNG)-RELATED-RELATED"/>
    <property type="match status" value="1"/>
</dbReference>
<evidence type="ECO:0000256" key="3">
    <source>
        <dbReference type="ARBA" id="ARBA00023015"/>
    </source>
</evidence>
<evidence type="ECO:0000256" key="4">
    <source>
        <dbReference type="ARBA" id="ARBA00023163"/>
    </source>
</evidence>
<feature type="domain" description="C2H2-type" evidence="8">
    <location>
        <begin position="9"/>
        <end position="36"/>
    </location>
</feature>
<evidence type="ECO:0000256" key="1">
    <source>
        <dbReference type="ARBA" id="ARBA00022723"/>
    </source>
</evidence>
<protein>
    <recommendedName>
        <fullName evidence="8">C2H2-type domain-containing protein</fullName>
    </recommendedName>
</protein>
<evidence type="ECO:0000259" key="8">
    <source>
        <dbReference type="PROSITE" id="PS50157"/>
    </source>
</evidence>
<feature type="compositionally biased region" description="Basic and acidic residues" evidence="7">
    <location>
        <begin position="55"/>
        <end position="72"/>
    </location>
</feature>
<dbReference type="InterPro" id="IPR036236">
    <property type="entry name" value="Znf_C2H2_sf"/>
</dbReference>
<accession>A0A319AVI0</accession>
<dbReference type="OrthoDB" id="1405595at2759"/>
<dbReference type="CDD" id="cd12148">
    <property type="entry name" value="fungal_TF_MHR"/>
    <property type="match status" value="1"/>
</dbReference>
<dbReference type="InterPro" id="IPR013087">
    <property type="entry name" value="Znf_C2H2_type"/>
</dbReference>
<keyword evidence="4" id="KW-0804">Transcription</keyword>
<evidence type="ECO:0000313" key="10">
    <source>
        <dbReference type="Proteomes" id="UP000248349"/>
    </source>
</evidence>
<dbReference type="RefSeq" id="XP_025436064.1">
    <property type="nucleotide sequence ID" value="XM_025576206.1"/>
</dbReference>
<keyword evidence="5" id="KW-0539">Nucleus</keyword>
<dbReference type="Gene3D" id="3.30.160.60">
    <property type="entry name" value="Classic Zinc Finger"/>
    <property type="match status" value="1"/>
</dbReference>
<dbReference type="SUPFAM" id="SSF57667">
    <property type="entry name" value="beta-beta-alpha zinc fingers"/>
    <property type="match status" value="1"/>
</dbReference>
<keyword evidence="10" id="KW-1185">Reference proteome</keyword>
<dbReference type="STRING" id="1450539.A0A319AVI0"/>
<keyword evidence="1" id="KW-0479">Metal-binding</keyword>
<reference evidence="9 10" key="1">
    <citation type="submission" date="2016-12" db="EMBL/GenBank/DDBJ databases">
        <title>The genomes of Aspergillus section Nigri reveals drivers in fungal speciation.</title>
        <authorList>
            <consortium name="DOE Joint Genome Institute"/>
            <person name="Vesth T.C."/>
            <person name="Nybo J."/>
            <person name="Theobald S."/>
            <person name="Brandl J."/>
            <person name="Frisvad J.C."/>
            <person name="Nielsen K.F."/>
            <person name="Lyhne E.K."/>
            <person name="Kogle M.E."/>
            <person name="Kuo A."/>
            <person name="Riley R."/>
            <person name="Clum A."/>
            <person name="Nolan M."/>
            <person name="Lipzen A."/>
            <person name="Salamov A."/>
            <person name="Henrissat B."/>
            <person name="Wiebenga A."/>
            <person name="De Vries R.P."/>
            <person name="Grigoriev I.V."/>
            <person name="Mortensen U.H."/>
            <person name="Andersen M.R."/>
            <person name="Baker S.E."/>
        </authorList>
    </citation>
    <scope>NUCLEOTIDE SEQUENCE [LARGE SCALE GENOMIC DNA]</scope>
    <source>
        <strain evidence="9 10">JOP 1030-1</strain>
    </source>
</reference>
<dbReference type="PANTHER" id="PTHR47660:SF2">
    <property type="entry name" value="TRANSCRIPTION FACTOR WITH C2H2 AND ZN(2)-CYS(6) DNA BINDING DOMAIN (EUROFUNG)"/>
    <property type="match status" value="1"/>
</dbReference>
<dbReference type="PROSITE" id="PS00028">
    <property type="entry name" value="ZINC_FINGER_C2H2_1"/>
    <property type="match status" value="1"/>
</dbReference>
<keyword evidence="2" id="KW-0862">Zinc</keyword>